<evidence type="ECO:0000259" key="3">
    <source>
        <dbReference type="Pfam" id="PF02481"/>
    </source>
</evidence>
<reference evidence="4 5" key="1">
    <citation type="submission" date="2020-10" db="EMBL/GenBank/DDBJ databases">
        <title>Connecting structure to function with the recovery of over 1000 high-quality activated sludge metagenome-assembled genomes encoding full-length rRNA genes using long-read sequencing.</title>
        <authorList>
            <person name="Singleton C.M."/>
            <person name="Petriglieri F."/>
            <person name="Kristensen J.M."/>
            <person name="Kirkegaard R.H."/>
            <person name="Michaelsen T.Y."/>
            <person name="Andersen M.H."/>
            <person name="Karst S.M."/>
            <person name="Dueholm M.S."/>
            <person name="Nielsen P.H."/>
            <person name="Albertsen M."/>
        </authorList>
    </citation>
    <scope>NUCLEOTIDE SEQUENCE [LARGE SCALE GENOMIC DNA]</scope>
    <source>
        <strain evidence="4">Lyne_18-Q3-R50-59_MAXAC.006</strain>
    </source>
</reference>
<evidence type="ECO:0000256" key="1">
    <source>
        <dbReference type="ARBA" id="ARBA00006525"/>
    </source>
</evidence>
<dbReference type="PANTHER" id="PTHR43022:SF1">
    <property type="entry name" value="PROTEIN SMF"/>
    <property type="match status" value="1"/>
</dbReference>
<feature type="domain" description="Smf/DprA SLOG" evidence="3">
    <location>
        <begin position="100"/>
        <end position="309"/>
    </location>
</feature>
<sequence>MGDAGAVPHEPSTTDAAVGSETALAAATLAGLEGMGMGLLARWCADPGPHEAIDRLRRLRSPVCGDVEPERWRTWQGQVASCDAVARTAERLAAADARAVMPGEEGYPTRLSDDPRAPAVLLRRGRGAGPDEHDATVAIIGTRRASQVGREVAAELGAELAGRSITVLSGLARGIDAAAHRGALAVEATVAIGVIGCGPDVIYPPEHRRLWEEVAAGGGLLGEWPPGIPPNAWRFPARNRLLAALADVVVVVESARSGGSMHTVREAIDRSRPVLAVPGSVRSRASEGTNMLISEGCDPCVDVLDVLTALSRQASSCPPVPRRRRPPSQTPLFDLTSEIGDKPGAQTDGEPDNDPGSGAGQGSVPAGDGSHATGEGFDPIETAVLDAAGWQRVSLERIADALDSAQVDVSLVDVAAAVGRLCHRGALVEREGWFEATGRGS</sequence>
<dbReference type="Gene3D" id="3.40.50.450">
    <property type="match status" value="1"/>
</dbReference>
<comment type="caution">
    <text evidence="4">The sequence shown here is derived from an EMBL/GenBank/DDBJ whole genome shotgun (WGS) entry which is preliminary data.</text>
</comment>
<dbReference type="EMBL" id="JADJZA010000001">
    <property type="protein sequence ID" value="MBK9296349.1"/>
    <property type="molecule type" value="Genomic_DNA"/>
</dbReference>
<evidence type="ECO:0000256" key="2">
    <source>
        <dbReference type="SAM" id="MobiDB-lite"/>
    </source>
</evidence>
<accession>A0A936NB01</accession>
<dbReference type="PANTHER" id="PTHR43022">
    <property type="entry name" value="PROTEIN SMF"/>
    <property type="match status" value="1"/>
</dbReference>
<comment type="similarity">
    <text evidence="1">Belongs to the DprA/Smf family.</text>
</comment>
<dbReference type="InterPro" id="IPR057666">
    <property type="entry name" value="DrpA_SLOG"/>
</dbReference>
<feature type="region of interest" description="Disordered" evidence="2">
    <location>
        <begin position="314"/>
        <end position="377"/>
    </location>
</feature>
<evidence type="ECO:0000313" key="5">
    <source>
        <dbReference type="Proteomes" id="UP000727993"/>
    </source>
</evidence>
<protein>
    <submittedName>
        <fullName evidence="4">DNA-protecting protein DprA</fullName>
    </submittedName>
</protein>
<dbReference type="SUPFAM" id="SSF102405">
    <property type="entry name" value="MCP/YpsA-like"/>
    <property type="match status" value="1"/>
</dbReference>
<gene>
    <name evidence="4" type="ORF">IPN02_05680</name>
</gene>
<dbReference type="GO" id="GO:0009294">
    <property type="term" value="P:DNA-mediated transformation"/>
    <property type="evidence" value="ECO:0007669"/>
    <property type="project" value="InterPro"/>
</dbReference>
<dbReference type="InterPro" id="IPR003488">
    <property type="entry name" value="DprA"/>
</dbReference>
<dbReference type="AlphaFoldDB" id="A0A936NB01"/>
<organism evidence="4 5">
    <name type="scientific">Candidatus Neomicrothrix subdominans</name>
    <dbReference type="NCBI Taxonomy" id="2954438"/>
    <lineage>
        <taxon>Bacteria</taxon>
        <taxon>Bacillati</taxon>
        <taxon>Actinomycetota</taxon>
        <taxon>Acidimicrobiia</taxon>
        <taxon>Acidimicrobiales</taxon>
        <taxon>Microthrixaceae</taxon>
        <taxon>Candidatus Neomicrothrix</taxon>
    </lineage>
</organism>
<evidence type="ECO:0000313" key="4">
    <source>
        <dbReference type="EMBL" id="MBK9296349.1"/>
    </source>
</evidence>
<name>A0A936NB01_9ACTN</name>
<dbReference type="Proteomes" id="UP000727993">
    <property type="component" value="Unassembled WGS sequence"/>
</dbReference>
<proteinExistence type="inferred from homology"/>
<dbReference type="Pfam" id="PF02481">
    <property type="entry name" value="DNA_processg_A"/>
    <property type="match status" value="1"/>
</dbReference>